<dbReference type="RefSeq" id="WP_107845664.1">
    <property type="nucleotide sequence ID" value="NZ_QBKS01000001.1"/>
</dbReference>
<proteinExistence type="inferred from homology"/>
<evidence type="ECO:0000256" key="3">
    <source>
        <dbReference type="ARBA" id="ARBA00017941"/>
    </source>
</evidence>
<evidence type="ECO:0000256" key="2">
    <source>
        <dbReference type="ARBA" id="ARBA00009677"/>
    </source>
</evidence>
<dbReference type="PANTHER" id="PTHR30435">
    <property type="entry name" value="FLAGELLAR PROTEIN"/>
    <property type="match status" value="1"/>
</dbReference>
<dbReference type="AlphaFoldDB" id="A0A2T6BNK9"/>
<dbReference type="EMBL" id="QBKS01000001">
    <property type="protein sequence ID" value="PTX57577.1"/>
    <property type="molecule type" value="Genomic_DNA"/>
</dbReference>
<dbReference type="Pfam" id="PF00460">
    <property type="entry name" value="Flg_bb_rod"/>
    <property type="match status" value="1"/>
</dbReference>
<feature type="domain" description="Flagellar basal body rod protein N-terminal" evidence="8">
    <location>
        <begin position="9"/>
        <end position="38"/>
    </location>
</feature>
<dbReference type="PANTHER" id="PTHR30435:SF19">
    <property type="entry name" value="FLAGELLAR BASAL-BODY ROD PROTEIN FLGG"/>
    <property type="match status" value="1"/>
</dbReference>
<organism evidence="10 11">
    <name type="scientific">Litoreibacter ponti</name>
    <dbReference type="NCBI Taxonomy" id="1510457"/>
    <lineage>
        <taxon>Bacteria</taxon>
        <taxon>Pseudomonadati</taxon>
        <taxon>Pseudomonadota</taxon>
        <taxon>Alphaproteobacteria</taxon>
        <taxon>Rhodobacterales</taxon>
        <taxon>Roseobacteraceae</taxon>
        <taxon>Litoreibacter</taxon>
    </lineage>
</organism>
<dbReference type="InterPro" id="IPR010930">
    <property type="entry name" value="Flg_bb/hook_C_dom"/>
</dbReference>
<keyword evidence="10" id="KW-0966">Cell projection</keyword>
<evidence type="ECO:0000256" key="5">
    <source>
        <dbReference type="ARBA" id="ARBA00025933"/>
    </source>
</evidence>
<protein>
    <recommendedName>
        <fullName evidence="3 6">Flagellar basal-body rod protein FlgC</fullName>
    </recommendedName>
</protein>
<dbReference type="NCBIfam" id="NF009275">
    <property type="entry name" value="PRK12632.1"/>
    <property type="match status" value="1"/>
</dbReference>
<gene>
    <name evidence="10" type="ORF">C8N43_2247</name>
</gene>
<evidence type="ECO:0000256" key="1">
    <source>
        <dbReference type="ARBA" id="ARBA00004117"/>
    </source>
</evidence>
<dbReference type="InterPro" id="IPR001444">
    <property type="entry name" value="Flag_bb_rod_N"/>
</dbReference>
<evidence type="ECO:0000256" key="4">
    <source>
        <dbReference type="ARBA" id="ARBA00023143"/>
    </source>
</evidence>
<dbReference type="InterPro" id="IPR006299">
    <property type="entry name" value="FlgC"/>
</dbReference>
<evidence type="ECO:0000313" key="10">
    <source>
        <dbReference type="EMBL" id="PTX57577.1"/>
    </source>
</evidence>
<evidence type="ECO:0000313" key="11">
    <source>
        <dbReference type="Proteomes" id="UP000243978"/>
    </source>
</evidence>
<dbReference type="Proteomes" id="UP000243978">
    <property type="component" value="Unassembled WGS sequence"/>
</dbReference>
<comment type="subunit">
    <text evidence="5 6">The basal body constitutes a major portion of the flagellar organelle and consists of four rings (L,P,S, and M) mounted on a central rod. The rod consists of about 26 subunits of FlgG in the distal portion, and FlgB, FlgC and FlgF are thought to build up the proximal portion of the rod with about 6 subunits each.</text>
</comment>
<keyword evidence="10" id="KW-0282">Flagellum</keyword>
<sequence length="130" mass="14567">MSDFLQSLSVSASGLRAQASRLRLTSENLANVDTPGYRRKTSSFESVKESGQPTGEVKQGRVQLDQSSLPDIFDPNHPMANEKGYYQGSNVNLMMEIADAREAQRSYDANLKMFEQARKMSSSLMDLLRR</sequence>
<feature type="compositionally biased region" description="Polar residues" evidence="7">
    <location>
        <begin position="43"/>
        <end position="53"/>
    </location>
</feature>
<dbReference type="NCBIfam" id="TIGR01395">
    <property type="entry name" value="FlgC"/>
    <property type="match status" value="1"/>
</dbReference>
<accession>A0A2T6BNK9</accession>
<keyword evidence="4 6" id="KW-0975">Bacterial flagellum</keyword>
<dbReference type="GO" id="GO:0071978">
    <property type="term" value="P:bacterial-type flagellum-dependent swarming motility"/>
    <property type="evidence" value="ECO:0007669"/>
    <property type="project" value="TreeGrafter"/>
</dbReference>
<evidence type="ECO:0000256" key="7">
    <source>
        <dbReference type="SAM" id="MobiDB-lite"/>
    </source>
</evidence>
<name>A0A2T6BNK9_9RHOB</name>
<comment type="similarity">
    <text evidence="2">Belongs to the flagella basal body rod proteins family.</text>
</comment>
<evidence type="ECO:0000259" key="8">
    <source>
        <dbReference type="Pfam" id="PF00460"/>
    </source>
</evidence>
<dbReference type="GO" id="GO:0030694">
    <property type="term" value="C:bacterial-type flagellum basal body, rod"/>
    <property type="evidence" value="ECO:0007669"/>
    <property type="project" value="UniProtKB-UniRule"/>
</dbReference>
<comment type="caution">
    <text evidence="10">The sequence shown here is derived from an EMBL/GenBank/DDBJ whole genome shotgun (WGS) entry which is preliminary data.</text>
</comment>
<dbReference type="OrthoDB" id="9813951at2"/>
<keyword evidence="11" id="KW-1185">Reference proteome</keyword>
<keyword evidence="10" id="KW-0969">Cilium</keyword>
<reference evidence="10 11" key="1">
    <citation type="submission" date="2018-04" db="EMBL/GenBank/DDBJ databases">
        <title>Genomic Encyclopedia of Archaeal and Bacterial Type Strains, Phase II (KMG-II): from individual species to whole genera.</title>
        <authorList>
            <person name="Goeker M."/>
        </authorList>
    </citation>
    <scope>NUCLEOTIDE SEQUENCE [LARGE SCALE GENOMIC DNA]</scope>
    <source>
        <strain evidence="10 11">DSM 100977</strain>
    </source>
</reference>
<feature type="region of interest" description="Disordered" evidence="7">
    <location>
        <begin position="33"/>
        <end position="62"/>
    </location>
</feature>
<comment type="subcellular location">
    <subcellularLocation>
        <location evidence="1 6">Bacterial flagellum basal body</location>
    </subcellularLocation>
</comment>
<dbReference type="Pfam" id="PF06429">
    <property type="entry name" value="Flg_bbr_C"/>
    <property type="match status" value="1"/>
</dbReference>
<feature type="domain" description="Flagellar basal-body/hook protein C-terminal" evidence="9">
    <location>
        <begin position="83"/>
        <end position="127"/>
    </location>
</feature>
<evidence type="ECO:0000256" key="6">
    <source>
        <dbReference type="RuleBase" id="RU362062"/>
    </source>
</evidence>
<evidence type="ECO:0000259" key="9">
    <source>
        <dbReference type="Pfam" id="PF06429"/>
    </source>
</evidence>